<dbReference type="HAMAP" id="MF_03055">
    <property type="entry name" value="tRNA_methyltr_TrmB_euk"/>
    <property type="match status" value="1"/>
</dbReference>
<feature type="binding site" evidence="9">
    <location>
        <begin position="97"/>
        <end position="98"/>
    </location>
    <ligand>
        <name>S-adenosyl-L-methionine</name>
        <dbReference type="ChEBI" id="CHEBI:59789"/>
    </ligand>
</feature>
<keyword evidence="3 9" id="KW-0489">Methyltransferase</keyword>
<dbReference type="GO" id="GO:0008176">
    <property type="term" value="F:tRNA (guanine(46)-N7)-methyltransferase activity"/>
    <property type="evidence" value="ECO:0007669"/>
    <property type="project" value="UniProtKB-UniRule"/>
</dbReference>
<dbReference type="PROSITE" id="PS51625">
    <property type="entry name" value="SAM_MT_TRMB"/>
    <property type="match status" value="1"/>
</dbReference>
<keyword evidence="6 9" id="KW-0819">tRNA processing</keyword>
<dbReference type="GO" id="GO:0043527">
    <property type="term" value="C:tRNA methyltransferase complex"/>
    <property type="evidence" value="ECO:0007669"/>
    <property type="project" value="TreeGrafter"/>
</dbReference>
<feature type="binding site" evidence="9">
    <location>
        <begin position="228"/>
        <end position="230"/>
    </location>
    <ligand>
        <name>S-adenosyl-L-methionine</name>
        <dbReference type="ChEBI" id="CHEBI:59789"/>
    </ligand>
</feature>
<comment type="similarity">
    <text evidence="9">Belongs to the class I-like SAM-binding methyltransferase superfamily. TrmB family.</text>
</comment>
<evidence type="ECO:0000256" key="4">
    <source>
        <dbReference type="ARBA" id="ARBA00022679"/>
    </source>
</evidence>
<dbReference type="PANTHER" id="PTHR23417">
    <property type="entry name" value="3-DEOXY-D-MANNO-OCTULOSONIC-ACID TRANSFERASE/TRNA GUANINE-N 7 - -METHYLTRANSFERASE"/>
    <property type="match status" value="1"/>
</dbReference>
<comment type="function">
    <text evidence="9">Catalyzes the formation of N(7)-methylguanine at position 46 (m7G46) in tRNA.</text>
</comment>
<dbReference type="GO" id="GO:0000049">
    <property type="term" value="F:tRNA binding"/>
    <property type="evidence" value="ECO:0007669"/>
    <property type="project" value="UniProtKB-UniRule"/>
</dbReference>
<dbReference type="Pfam" id="PF02390">
    <property type="entry name" value="Methyltransf_4"/>
    <property type="match status" value="1"/>
</dbReference>
<evidence type="ECO:0000256" key="6">
    <source>
        <dbReference type="ARBA" id="ARBA00022694"/>
    </source>
</evidence>
<proteinExistence type="inferred from homology"/>
<evidence type="ECO:0000313" key="10">
    <source>
        <dbReference type="EMBL" id="MDE50585.1"/>
    </source>
</evidence>
<comment type="pathway">
    <text evidence="9">tRNA modification; N(7)-methylguanine-tRNA biosynthesis.</text>
</comment>
<dbReference type="InterPro" id="IPR025763">
    <property type="entry name" value="Trm8_euk"/>
</dbReference>
<dbReference type="GO" id="GO:0005634">
    <property type="term" value="C:nucleus"/>
    <property type="evidence" value="ECO:0007669"/>
    <property type="project" value="UniProtKB-SubCell"/>
</dbReference>
<dbReference type="InterPro" id="IPR029063">
    <property type="entry name" value="SAM-dependent_MTases_sf"/>
</dbReference>
<organism evidence="10">
    <name type="scientific">Aceria tosichella</name>
    <name type="common">wheat curl mite</name>
    <dbReference type="NCBI Taxonomy" id="561515"/>
    <lineage>
        <taxon>Eukaryota</taxon>
        <taxon>Metazoa</taxon>
        <taxon>Ecdysozoa</taxon>
        <taxon>Arthropoda</taxon>
        <taxon>Chelicerata</taxon>
        <taxon>Arachnida</taxon>
        <taxon>Acari</taxon>
        <taxon>Acariformes</taxon>
        <taxon>Trombidiformes</taxon>
        <taxon>Prostigmata</taxon>
        <taxon>Eupodina</taxon>
        <taxon>Eriophyoidea</taxon>
        <taxon>Eriophyidae</taxon>
        <taxon>Eriophyinae</taxon>
        <taxon>Aceriini</taxon>
        <taxon>Aceria</taxon>
    </lineage>
</organism>
<keyword evidence="2 9" id="KW-0820">tRNA-binding</keyword>
<dbReference type="NCBIfam" id="TIGR00091">
    <property type="entry name" value="tRNA (guanosine(46)-N7)-methyltransferase TrmB"/>
    <property type="match status" value="1"/>
</dbReference>
<name>A0A6G1SJC4_9ACAR</name>
<evidence type="ECO:0000256" key="3">
    <source>
        <dbReference type="ARBA" id="ARBA00022603"/>
    </source>
</evidence>
<reference evidence="10" key="1">
    <citation type="submission" date="2018-10" db="EMBL/GenBank/DDBJ databases">
        <title>Transcriptome assembly of Aceria tosichella (Wheat curl mite) Type 2.</title>
        <authorList>
            <person name="Scully E.D."/>
            <person name="Geib S.M."/>
            <person name="Palmer N.A."/>
            <person name="Gupta A.K."/>
            <person name="Sarath G."/>
            <person name="Tatineni S."/>
        </authorList>
    </citation>
    <scope>NUCLEOTIDE SEQUENCE</scope>
    <source>
        <strain evidence="10">LincolnNE</strain>
    </source>
</reference>
<dbReference type="EMBL" id="GGYP01005814">
    <property type="protein sequence ID" value="MDE50585.1"/>
    <property type="molecule type" value="Transcribed_RNA"/>
</dbReference>
<dbReference type="PANTHER" id="PTHR23417:SF16">
    <property type="entry name" value="TRNA (GUANINE-N(7)-)-METHYLTRANSFERASE"/>
    <property type="match status" value="1"/>
</dbReference>
<dbReference type="InterPro" id="IPR003358">
    <property type="entry name" value="tRNA_(Gua-N-7)_MeTrfase_Trmb"/>
</dbReference>
<comment type="subcellular location">
    <subcellularLocation>
        <location evidence="9">Nucleus</location>
    </subcellularLocation>
</comment>
<keyword evidence="8 9" id="KW-0539">Nucleus</keyword>
<accession>A0A6G1SJC4</accession>
<feature type="binding site" evidence="9">
    <location>
        <position position="73"/>
    </location>
    <ligand>
        <name>S-adenosyl-L-methionine</name>
        <dbReference type="ChEBI" id="CHEBI:59789"/>
    </ligand>
</feature>
<keyword evidence="7 9" id="KW-0694">RNA-binding</keyword>
<dbReference type="AlphaFoldDB" id="A0A6G1SJC4"/>
<evidence type="ECO:0000256" key="8">
    <source>
        <dbReference type="ARBA" id="ARBA00023242"/>
    </source>
</evidence>
<evidence type="ECO:0000256" key="7">
    <source>
        <dbReference type="ARBA" id="ARBA00022884"/>
    </source>
</evidence>
<dbReference type="SUPFAM" id="SSF53335">
    <property type="entry name" value="S-adenosyl-L-methionine-dependent methyltransferases"/>
    <property type="match status" value="1"/>
</dbReference>
<feature type="binding site" evidence="9">
    <location>
        <position position="150"/>
    </location>
    <ligand>
        <name>S-adenosyl-L-methionine</name>
        <dbReference type="ChEBI" id="CHEBI:59789"/>
    </ligand>
</feature>
<keyword evidence="5 9" id="KW-0949">S-adenosyl-L-methionine</keyword>
<dbReference type="Gene3D" id="3.40.50.150">
    <property type="entry name" value="Vaccinia Virus protein VP39"/>
    <property type="match status" value="1"/>
</dbReference>
<evidence type="ECO:0000256" key="1">
    <source>
        <dbReference type="ARBA" id="ARBA00000142"/>
    </source>
</evidence>
<keyword evidence="4 9" id="KW-0808">Transferase</keyword>
<gene>
    <name evidence="10" type="primary">mettl1</name>
    <name evidence="10" type="ORF">g.15187</name>
</gene>
<protein>
    <recommendedName>
        <fullName evidence="9">tRNA (guanine-N(7)-)-methyltransferase</fullName>
        <ecNumber evidence="9">2.1.1.33</ecNumber>
    </recommendedName>
    <alternativeName>
        <fullName evidence="9">tRNA (guanine(46)-N(7))-methyltransferase</fullName>
    </alternativeName>
    <alternativeName>
        <fullName evidence="9">tRNA(m7G46)-methyltransferase</fullName>
    </alternativeName>
</protein>
<feature type="active site" evidence="9">
    <location>
        <position position="153"/>
    </location>
</feature>
<dbReference type="UniPathway" id="UPA00989"/>
<feature type="binding site" evidence="9">
    <location>
        <begin position="130"/>
        <end position="131"/>
    </location>
    <ligand>
        <name>S-adenosyl-L-methionine</name>
        <dbReference type="ChEBI" id="CHEBI:59789"/>
    </ligand>
</feature>
<evidence type="ECO:0000256" key="9">
    <source>
        <dbReference type="HAMAP-Rule" id="MF_03055"/>
    </source>
</evidence>
<evidence type="ECO:0000256" key="5">
    <source>
        <dbReference type="ARBA" id="ARBA00022691"/>
    </source>
</evidence>
<evidence type="ECO:0000256" key="2">
    <source>
        <dbReference type="ARBA" id="ARBA00022555"/>
    </source>
</evidence>
<comment type="catalytic activity">
    <reaction evidence="1 9">
        <text>guanosine(46) in tRNA + S-adenosyl-L-methionine = N(7)-methylguanosine(46) in tRNA + S-adenosyl-L-homocysteine</text>
        <dbReference type="Rhea" id="RHEA:42708"/>
        <dbReference type="Rhea" id="RHEA-COMP:10188"/>
        <dbReference type="Rhea" id="RHEA-COMP:10189"/>
        <dbReference type="ChEBI" id="CHEBI:57856"/>
        <dbReference type="ChEBI" id="CHEBI:59789"/>
        <dbReference type="ChEBI" id="CHEBI:74269"/>
        <dbReference type="ChEBI" id="CHEBI:74480"/>
        <dbReference type="EC" id="2.1.1.33"/>
    </reaction>
</comment>
<dbReference type="EC" id="2.1.1.33" evidence="9"/>
<sequence>MSDLDDANNSDNEHVVDLPRKRFFRQRAHVNPIADHNFKYPLTPDETNWSEFYQCPEVAGEKEKPTIRYLDVGCGFGGLLISLAAELPPGSLALGMEIRTKVSDYVQKRILALRSQNPGQYGNVWCIRTNAMRYLPNYIHKGQLHKMFFLFPDPHFKKTKHKWRIINDALLAEYAYVCAIDAIVYIATDVSDLFDWMLDHFQRHPLFEQISESELANDKIAELITTSTEESKKVARNEGDKFRAAFRRVVKK</sequence>